<dbReference type="Proteomes" id="UP000199735">
    <property type="component" value="Unassembled WGS sequence"/>
</dbReference>
<dbReference type="InterPro" id="IPR050624">
    <property type="entry name" value="HTH-type_Tx_Regulator"/>
</dbReference>
<dbReference type="PROSITE" id="PS50977">
    <property type="entry name" value="HTH_TETR_2"/>
    <property type="match status" value="1"/>
</dbReference>
<dbReference type="Pfam" id="PF00440">
    <property type="entry name" value="TetR_N"/>
    <property type="match status" value="1"/>
</dbReference>
<dbReference type="SUPFAM" id="SSF48498">
    <property type="entry name" value="Tetracyclin repressor-like, C-terminal domain"/>
    <property type="match status" value="1"/>
</dbReference>
<organism evidence="5 7">
    <name type="scientific">Terribacillus saccharophilus</name>
    <dbReference type="NCBI Taxonomy" id="361277"/>
    <lineage>
        <taxon>Bacteria</taxon>
        <taxon>Bacillati</taxon>
        <taxon>Bacillota</taxon>
        <taxon>Bacilli</taxon>
        <taxon>Bacillales</taxon>
        <taxon>Bacillaceae</taxon>
        <taxon>Terribacillus</taxon>
    </lineage>
</organism>
<keyword evidence="1" id="KW-0678">Repressor</keyword>
<evidence type="ECO:0000259" key="4">
    <source>
        <dbReference type="PROSITE" id="PS50977"/>
    </source>
</evidence>
<gene>
    <name evidence="5" type="ORF">GZ22_11930</name>
    <name evidence="6" type="ORF">SAMN04489762_3258</name>
</gene>
<dbReference type="PANTHER" id="PTHR43479:SF11">
    <property type="entry name" value="ACREF_ENVCD OPERON REPRESSOR-RELATED"/>
    <property type="match status" value="1"/>
</dbReference>
<reference evidence="6 8" key="2">
    <citation type="submission" date="2016-10" db="EMBL/GenBank/DDBJ databases">
        <authorList>
            <person name="Varghese N."/>
            <person name="Submissions S."/>
        </authorList>
    </citation>
    <scope>NUCLEOTIDE SEQUENCE [LARGE SCALE GENOMIC DNA]</scope>
    <source>
        <strain evidence="6 8">DSM 21619</strain>
    </source>
</reference>
<dbReference type="AlphaFoldDB" id="A0A075LKK3"/>
<accession>A0A075LKK3</accession>
<name>A0A075LKK3_9BACI</name>
<proteinExistence type="predicted"/>
<dbReference type="InterPro" id="IPR036271">
    <property type="entry name" value="Tet_transcr_reg_TetR-rel_C_sf"/>
</dbReference>
<evidence type="ECO:0000256" key="2">
    <source>
        <dbReference type="ARBA" id="ARBA00023125"/>
    </source>
</evidence>
<evidence type="ECO:0000313" key="6">
    <source>
        <dbReference type="EMBL" id="SEN99978.1"/>
    </source>
</evidence>
<dbReference type="InterPro" id="IPR023772">
    <property type="entry name" value="DNA-bd_HTH_TetR-type_CS"/>
</dbReference>
<dbReference type="GeneID" id="34220083"/>
<dbReference type="Proteomes" id="UP000027980">
    <property type="component" value="Chromosome"/>
</dbReference>
<dbReference type="KEGG" id="tap:GZ22_11930"/>
<feature type="DNA-binding region" description="H-T-H motif" evidence="3">
    <location>
        <begin position="26"/>
        <end position="45"/>
    </location>
</feature>
<keyword evidence="2 3" id="KW-0238">DNA-binding</keyword>
<evidence type="ECO:0000256" key="1">
    <source>
        <dbReference type="ARBA" id="ARBA00022491"/>
    </source>
</evidence>
<dbReference type="OrthoDB" id="9812484at2"/>
<dbReference type="PANTHER" id="PTHR43479">
    <property type="entry name" value="ACREF/ENVCD OPERON REPRESSOR-RELATED"/>
    <property type="match status" value="1"/>
</dbReference>
<dbReference type="HOGENOM" id="CLU_069356_12_2_9"/>
<accession>A0AAX2EJ95</accession>
<evidence type="ECO:0000313" key="8">
    <source>
        <dbReference type="Proteomes" id="UP000199735"/>
    </source>
</evidence>
<dbReference type="InterPro" id="IPR009057">
    <property type="entry name" value="Homeodomain-like_sf"/>
</dbReference>
<evidence type="ECO:0000313" key="5">
    <source>
        <dbReference type="EMBL" id="AIF67280.1"/>
    </source>
</evidence>
<dbReference type="Gene3D" id="1.10.357.10">
    <property type="entry name" value="Tetracycline Repressor, domain 2"/>
    <property type="match status" value="1"/>
</dbReference>
<dbReference type="EMBL" id="CP008876">
    <property type="protein sequence ID" value="AIF67280.1"/>
    <property type="molecule type" value="Genomic_DNA"/>
</dbReference>
<dbReference type="SUPFAM" id="SSF46689">
    <property type="entry name" value="Homeodomain-like"/>
    <property type="match status" value="1"/>
</dbReference>
<reference evidence="5 7" key="1">
    <citation type="submission" date="2014-07" db="EMBL/GenBank/DDBJ databases">
        <title>Complete genome sequence of a moderately halophilic bacterium Terribacillus aidingensis MP602, isolated from Cryptomeria fortunei in Tianmu mountain in China.</title>
        <authorList>
            <person name="Wang Y."/>
            <person name="Lu P."/>
            <person name="Zhang L."/>
        </authorList>
    </citation>
    <scope>NUCLEOTIDE SEQUENCE [LARGE SCALE GENOMIC DNA]</scope>
    <source>
        <strain evidence="5 7">MP602</strain>
    </source>
</reference>
<evidence type="ECO:0000313" key="7">
    <source>
        <dbReference type="Proteomes" id="UP000027980"/>
    </source>
</evidence>
<dbReference type="PRINTS" id="PR00455">
    <property type="entry name" value="HTHTETR"/>
</dbReference>
<feature type="domain" description="HTH tetR-type" evidence="4">
    <location>
        <begin position="3"/>
        <end position="63"/>
    </location>
</feature>
<sequence length="185" mass="21034">MITDKKERVIEAAALSFSQFGFKATTMASVAKIAKVAKGTIYTFFDSKESLFSTILERTMRQLQQAADTAIQEEAAFHENIQAMLDAILGFRENHQLLIKMGQEAKELGTAEVLEILTQVERQILDYIKSVIMKEKAKGIDTKHDPELLAFLVYKTYIALISDWERQHEPLPKETISEIIRAQIQ</sequence>
<dbReference type="InterPro" id="IPR001647">
    <property type="entry name" value="HTH_TetR"/>
</dbReference>
<dbReference type="RefSeq" id="WP_038562655.1">
    <property type="nucleotide sequence ID" value="NZ_CP008876.1"/>
</dbReference>
<dbReference type="EMBL" id="FOCD01000005">
    <property type="protein sequence ID" value="SEN99978.1"/>
    <property type="molecule type" value="Genomic_DNA"/>
</dbReference>
<dbReference type="GO" id="GO:0003677">
    <property type="term" value="F:DNA binding"/>
    <property type="evidence" value="ECO:0007669"/>
    <property type="project" value="UniProtKB-UniRule"/>
</dbReference>
<evidence type="ECO:0000256" key="3">
    <source>
        <dbReference type="PROSITE-ProRule" id="PRU00335"/>
    </source>
</evidence>
<protein>
    <submittedName>
        <fullName evidence="6">DNA-binding transcriptional regulator, AcrR family</fullName>
    </submittedName>
</protein>
<dbReference type="PROSITE" id="PS01081">
    <property type="entry name" value="HTH_TETR_1"/>
    <property type="match status" value="1"/>
</dbReference>